<dbReference type="AlphaFoldDB" id="A0A448XFK6"/>
<comment type="caution">
    <text evidence="1">The sequence shown here is derived from an EMBL/GenBank/DDBJ whole genome shotgun (WGS) entry which is preliminary data.</text>
</comment>
<organism evidence="1 2">
    <name type="scientific">Protopolystoma xenopodis</name>
    <dbReference type="NCBI Taxonomy" id="117903"/>
    <lineage>
        <taxon>Eukaryota</taxon>
        <taxon>Metazoa</taxon>
        <taxon>Spiralia</taxon>
        <taxon>Lophotrochozoa</taxon>
        <taxon>Platyhelminthes</taxon>
        <taxon>Monogenea</taxon>
        <taxon>Polyopisthocotylea</taxon>
        <taxon>Polystomatidea</taxon>
        <taxon>Polystomatidae</taxon>
        <taxon>Protopolystoma</taxon>
    </lineage>
</organism>
<name>A0A448XFK6_9PLAT</name>
<dbReference type="EMBL" id="CAAALY010250214">
    <property type="protein sequence ID" value="VEL35606.1"/>
    <property type="molecule type" value="Genomic_DNA"/>
</dbReference>
<dbReference type="Proteomes" id="UP000784294">
    <property type="component" value="Unassembled WGS sequence"/>
</dbReference>
<gene>
    <name evidence="1" type="ORF">PXEA_LOCUS29046</name>
</gene>
<reference evidence="1" key="1">
    <citation type="submission" date="2018-11" db="EMBL/GenBank/DDBJ databases">
        <authorList>
            <consortium name="Pathogen Informatics"/>
        </authorList>
    </citation>
    <scope>NUCLEOTIDE SEQUENCE</scope>
</reference>
<keyword evidence="2" id="KW-1185">Reference proteome</keyword>
<evidence type="ECO:0000313" key="2">
    <source>
        <dbReference type="Proteomes" id="UP000784294"/>
    </source>
</evidence>
<proteinExistence type="predicted"/>
<protein>
    <submittedName>
        <fullName evidence="1">Uncharacterized protein</fullName>
    </submittedName>
</protein>
<sequence>MGMIFRVRRHTSLFMPAMPSYSDASLWDVYSQLTTSPTSPGRLDLSSCLQMGPFRHLVVATFTFSQVSEAVYPCRYDTEPTT</sequence>
<accession>A0A448XFK6</accession>
<evidence type="ECO:0000313" key="1">
    <source>
        <dbReference type="EMBL" id="VEL35606.1"/>
    </source>
</evidence>